<dbReference type="PANTHER" id="PTHR21310">
    <property type="entry name" value="AMINOGLYCOSIDE PHOSPHOTRANSFERASE-RELATED-RELATED"/>
    <property type="match status" value="1"/>
</dbReference>
<dbReference type="InterPro" id="IPR051678">
    <property type="entry name" value="AGP_Transferase"/>
</dbReference>
<keyword evidence="3" id="KW-1185">Reference proteome</keyword>
<evidence type="ECO:0000259" key="1">
    <source>
        <dbReference type="Pfam" id="PF01636"/>
    </source>
</evidence>
<dbReference type="Gene3D" id="3.90.1200.10">
    <property type="match status" value="1"/>
</dbReference>
<evidence type="ECO:0000313" key="3">
    <source>
        <dbReference type="Proteomes" id="UP001523369"/>
    </source>
</evidence>
<organism evidence="2 3">
    <name type="scientific">Paractinoplanes aksuensis</name>
    <dbReference type="NCBI Taxonomy" id="2939490"/>
    <lineage>
        <taxon>Bacteria</taxon>
        <taxon>Bacillati</taxon>
        <taxon>Actinomycetota</taxon>
        <taxon>Actinomycetes</taxon>
        <taxon>Micromonosporales</taxon>
        <taxon>Micromonosporaceae</taxon>
        <taxon>Paractinoplanes</taxon>
    </lineage>
</organism>
<protein>
    <submittedName>
        <fullName evidence="2">Phosphotransferase</fullName>
    </submittedName>
</protein>
<dbReference type="Proteomes" id="UP001523369">
    <property type="component" value="Unassembled WGS sequence"/>
</dbReference>
<evidence type="ECO:0000313" key="2">
    <source>
        <dbReference type="EMBL" id="MCO8270919.1"/>
    </source>
</evidence>
<reference evidence="2 3" key="1">
    <citation type="submission" date="2022-06" db="EMBL/GenBank/DDBJ databases">
        <title>New Species of the Genus Actinoplanes, ActinopZanes ferrugineus.</title>
        <authorList>
            <person name="Ding P."/>
        </authorList>
    </citation>
    <scope>NUCLEOTIDE SEQUENCE [LARGE SCALE GENOMIC DNA]</scope>
    <source>
        <strain evidence="2 3">TRM88003</strain>
    </source>
</reference>
<dbReference type="PANTHER" id="PTHR21310:SF40">
    <property type="entry name" value="AMINOGLYCOSIDE PHOSPHOTRANSFERASE DOMAIN-CONTAINING PROTEIN-RELATED"/>
    <property type="match status" value="1"/>
</dbReference>
<dbReference type="InterPro" id="IPR002575">
    <property type="entry name" value="Aminoglycoside_PTrfase"/>
</dbReference>
<dbReference type="RefSeq" id="WP_253237039.1">
    <property type="nucleotide sequence ID" value="NZ_JAMYJR010000009.1"/>
</dbReference>
<dbReference type="Pfam" id="PF01636">
    <property type="entry name" value="APH"/>
    <property type="match status" value="2"/>
</dbReference>
<gene>
    <name evidence="2" type="ORF">M1L60_09975</name>
</gene>
<feature type="domain" description="Aminoglycoside phosphotransferase" evidence="1">
    <location>
        <begin position="99"/>
        <end position="141"/>
    </location>
</feature>
<dbReference type="SUPFAM" id="SSF56112">
    <property type="entry name" value="Protein kinase-like (PK-like)"/>
    <property type="match status" value="1"/>
</dbReference>
<name>A0ABT1DJB0_9ACTN</name>
<dbReference type="EMBL" id="JAMYJR010000009">
    <property type="protein sequence ID" value="MCO8270919.1"/>
    <property type="molecule type" value="Genomic_DNA"/>
</dbReference>
<accession>A0ABT1DJB0</accession>
<proteinExistence type="predicted"/>
<sequence>MASGREADVYALGGGVVLRRYRDGGDAAPEAAVMKYAAGLGYPVPRVYRADGPEIEMERLDGPTMAGAYLSGELLPEAAAGIMADLLGRLHALPGRAGAGSIVHLDLHPDNIVLTPGGPVVIDWRNAGDGDPDFDTALTALILAQVAIGSIDHEIGADAGAMLSHLLRLVPGDPLAQLDNVVAFRAGQWTMSAEEVADLPRAAALVRESA</sequence>
<feature type="domain" description="Aminoglycoside phosphotransferase" evidence="1">
    <location>
        <begin position="2"/>
        <end position="97"/>
    </location>
</feature>
<dbReference type="InterPro" id="IPR011009">
    <property type="entry name" value="Kinase-like_dom_sf"/>
</dbReference>
<comment type="caution">
    <text evidence="2">The sequence shown here is derived from an EMBL/GenBank/DDBJ whole genome shotgun (WGS) entry which is preliminary data.</text>
</comment>